<organism evidence="2">
    <name type="scientific">marine sediment metagenome</name>
    <dbReference type="NCBI Taxonomy" id="412755"/>
    <lineage>
        <taxon>unclassified sequences</taxon>
        <taxon>metagenomes</taxon>
        <taxon>ecological metagenomes</taxon>
    </lineage>
</organism>
<keyword evidence="1" id="KW-0812">Transmembrane</keyword>
<feature type="transmembrane region" description="Helical" evidence="1">
    <location>
        <begin position="6"/>
        <end position="25"/>
    </location>
</feature>
<reference evidence="2" key="1">
    <citation type="journal article" date="2015" name="Nature">
        <title>Complex archaea that bridge the gap between prokaryotes and eukaryotes.</title>
        <authorList>
            <person name="Spang A."/>
            <person name="Saw J.H."/>
            <person name="Jorgensen S.L."/>
            <person name="Zaremba-Niedzwiedzka K."/>
            <person name="Martijn J."/>
            <person name="Lind A.E."/>
            <person name="van Eijk R."/>
            <person name="Schleper C."/>
            <person name="Guy L."/>
            <person name="Ettema T.J."/>
        </authorList>
    </citation>
    <scope>NUCLEOTIDE SEQUENCE</scope>
</reference>
<comment type="caution">
    <text evidence="2">The sequence shown here is derived from an EMBL/GenBank/DDBJ whole genome shotgun (WGS) entry which is preliminary data.</text>
</comment>
<protein>
    <submittedName>
        <fullName evidence="2">Uncharacterized protein</fullName>
    </submittedName>
</protein>
<evidence type="ECO:0000256" key="1">
    <source>
        <dbReference type="SAM" id="Phobius"/>
    </source>
</evidence>
<keyword evidence="1" id="KW-1133">Transmembrane helix</keyword>
<sequence length="50" mass="5504">MITTLVIVGVVGSTVLYIAAMKLVAKAIEADERADSDFGYYGRYNRLDSF</sequence>
<dbReference type="AlphaFoldDB" id="A0A0F9LIA7"/>
<accession>A0A0F9LIA7</accession>
<gene>
    <name evidence="2" type="ORF">LCGC14_1211380</name>
</gene>
<name>A0A0F9LIA7_9ZZZZ</name>
<keyword evidence="1" id="KW-0472">Membrane</keyword>
<proteinExistence type="predicted"/>
<dbReference type="EMBL" id="LAZR01006306">
    <property type="protein sequence ID" value="KKM93138.1"/>
    <property type="molecule type" value="Genomic_DNA"/>
</dbReference>
<evidence type="ECO:0000313" key="2">
    <source>
        <dbReference type="EMBL" id="KKM93138.1"/>
    </source>
</evidence>